<proteinExistence type="predicted"/>
<dbReference type="OrthoDB" id="3918771at2759"/>
<accession>A0A6A6ETW3</accession>
<keyword evidence="2" id="KW-1185">Reference proteome</keyword>
<evidence type="ECO:0000313" key="2">
    <source>
        <dbReference type="Proteomes" id="UP000800200"/>
    </source>
</evidence>
<gene>
    <name evidence="1" type="ORF">K469DRAFT_686628</name>
</gene>
<name>A0A6A6ETW3_9PEZI</name>
<dbReference type="AlphaFoldDB" id="A0A6A6ETW3"/>
<protein>
    <submittedName>
        <fullName evidence="1">Uncharacterized protein</fullName>
    </submittedName>
</protein>
<dbReference type="EMBL" id="ML994611">
    <property type="protein sequence ID" value="KAF2194625.1"/>
    <property type="molecule type" value="Genomic_DNA"/>
</dbReference>
<dbReference type="Proteomes" id="UP000800200">
    <property type="component" value="Unassembled WGS sequence"/>
</dbReference>
<evidence type="ECO:0000313" key="1">
    <source>
        <dbReference type="EMBL" id="KAF2194625.1"/>
    </source>
</evidence>
<organism evidence="1 2">
    <name type="scientific">Zopfia rhizophila CBS 207.26</name>
    <dbReference type="NCBI Taxonomy" id="1314779"/>
    <lineage>
        <taxon>Eukaryota</taxon>
        <taxon>Fungi</taxon>
        <taxon>Dikarya</taxon>
        <taxon>Ascomycota</taxon>
        <taxon>Pezizomycotina</taxon>
        <taxon>Dothideomycetes</taxon>
        <taxon>Dothideomycetes incertae sedis</taxon>
        <taxon>Zopfiaceae</taxon>
        <taxon>Zopfia</taxon>
    </lineage>
</organism>
<reference evidence="1" key="1">
    <citation type="journal article" date="2020" name="Stud. Mycol.">
        <title>101 Dothideomycetes genomes: a test case for predicting lifestyles and emergence of pathogens.</title>
        <authorList>
            <person name="Haridas S."/>
            <person name="Albert R."/>
            <person name="Binder M."/>
            <person name="Bloem J."/>
            <person name="Labutti K."/>
            <person name="Salamov A."/>
            <person name="Andreopoulos B."/>
            <person name="Baker S."/>
            <person name="Barry K."/>
            <person name="Bills G."/>
            <person name="Bluhm B."/>
            <person name="Cannon C."/>
            <person name="Castanera R."/>
            <person name="Culley D."/>
            <person name="Daum C."/>
            <person name="Ezra D."/>
            <person name="Gonzalez J."/>
            <person name="Henrissat B."/>
            <person name="Kuo A."/>
            <person name="Liang C."/>
            <person name="Lipzen A."/>
            <person name="Lutzoni F."/>
            <person name="Magnuson J."/>
            <person name="Mondo S."/>
            <person name="Nolan M."/>
            <person name="Ohm R."/>
            <person name="Pangilinan J."/>
            <person name="Park H.-J."/>
            <person name="Ramirez L."/>
            <person name="Alfaro M."/>
            <person name="Sun H."/>
            <person name="Tritt A."/>
            <person name="Yoshinaga Y."/>
            <person name="Zwiers L.-H."/>
            <person name="Turgeon B."/>
            <person name="Goodwin S."/>
            <person name="Spatafora J."/>
            <person name="Crous P."/>
            <person name="Grigoriev I."/>
        </authorList>
    </citation>
    <scope>NUCLEOTIDE SEQUENCE</scope>
    <source>
        <strain evidence="1">CBS 207.26</strain>
    </source>
</reference>
<sequence>MWMDTEVEMTVLDATLSADVARLRNRRKTTLYTPRMQVFVELTVDHPQKGPEKLTRHILKSSSFFSLIAKNTNAIELPQLGMKGTQSNLEHWKWLYELEVLQVGLEEEAFDALKEKYWYLDKEDLEKLEVPVMVFERWLQISEMPPDKNRWYKGKLRDGRRVEVKLENGKISASEV</sequence>